<organism evidence="1 2">
    <name type="scientific">Anopheles dirus</name>
    <dbReference type="NCBI Taxonomy" id="7168"/>
    <lineage>
        <taxon>Eukaryota</taxon>
        <taxon>Metazoa</taxon>
        <taxon>Ecdysozoa</taxon>
        <taxon>Arthropoda</taxon>
        <taxon>Hexapoda</taxon>
        <taxon>Insecta</taxon>
        <taxon>Pterygota</taxon>
        <taxon>Neoptera</taxon>
        <taxon>Endopterygota</taxon>
        <taxon>Diptera</taxon>
        <taxon>Nematocera</taxon>
        <taxon>Culicoidea</taxon>
        <taxon>Culicidae</taxon>
        <taxon>Anophelinae</taxon>
        <taxon>Anopheles</taxon>
    </lineage>
</organism>
<sequence length="151" mass="16120">MVVAGLHRHHRQLVAVRERRRQGPPVVPVDAIDHVRQLGDGRLDHLLVQDLVPEAQAAVVQVGGDGGATAPATGPARPGAGPADHRVRAAASGRCVVFALCLHKHPTAGPKLVVDFVHRSVRITDKALKTLMGLLVFRFGETVLPGIKHTH</sequence>
<protein>
    <submittedName>
        <fullName evidence="1">Uncharacterized protein</fullName>
    </submittedName>
</protein>
<accession>A0A182NYD9</accession>
<keyword evidence="2" id="KW-1185">Reference proteome</keyword>
<reference evidence="2" key="1">
    <citation type="submission" date="2013-03" db="EMBL/GenBank/DDBJ databases">
        <title>The Genome Sequence of Anopheles dirus WRAIR2.</title>
        <authorList>
            <consortium name="The Broad Institute Genomics Platform"/>
            <person name="Neafsey D.E."/>
            <person name="Walton C."/>
            <person name="Walker B."/>
            <person name="Young S.K."/>
            <person name="Zeng Q."/>
            <person name="Gargeya S."/>
            <person name="Fitzgerald M."/>
            <person name="Haas B."/>
            <person name="Abouelleil A."/>
            <person name="Allen A.W."/>
            <person name="Alvarado L."/>
            <person name="Arachchi H.M."/>
            <person name="Berlin A.M."/>
            <person name="Chapman S.B."/>
            <person name="Gainer-Dewar J."/>
            <person name="Goldberg J."/>
            <person name="Griggs A."/>
            <person name="Gujja S."/>
            <person name="Hansen M."/>
            <person name="Howarth C."/>
            <person name="Imamovic A."/>
            <person name="Ireland A."/>
            <person name="Larimer J."/>
            <person name="McCowan C."/>
            <person name="Murphy C."/>
            <person name="Pearson M."/>
            <person name="Poon T.W."/>
            <person name="Priest M."/>
            <person name="Roberts A."/>
            <person name="Saif S."/>
            <person name="Shea T."/>
            <person name="Sisk P."/>
            <person name="Sykes S."/>
            <person name="Wortman J."/>
            <person name="Nusbaum C."/>
            <person name="Birren B."/>
        </authorList>
    </citation>
    <scope>NUCLEOTIDE SEQUENCE [LARGE SCALE GENOMIC DNA]</scope>
    <source>
        <strain evidence="2">WRAIR2</strain>
    </source>
</reference>
<name>A0A182NYD9_9DIPT</name>
<dbReference type="EnsemblMetazoa" id="ADIR014839-RA">
    <property type="protein sequence ID" value="ADIR014839-PA"/>
    <property type="gene ID" value="ADIR014839"/>
</dbReference>
<dbReference type="AlphaFoldDB" id="A0A182NYD9"/>
<proteinExistence type="predicted"/>
<reference evidence="1" key="2">
    <citation type="submission" date="2020-05" db="UniProtKB">
        <authorList>
            <consortium name="EnsemblMetazoa"/>
        </authorList>
    </citation>
    <scope>IDENTIFICATION</scope>
    <source>
        <strain evidence="1">WRAIR2</strain>
    </source>
</reference>
<dbReference type="VEuPathDB" id="VectorBase:ADIR014839"/>
<evidence type="ECO:0000313" key="1">
    <source>
        <dbReference type="EnsemblMetazoa" id="ADIR014839-PA"/>
    </source>
</evidence>
<dbReference type="Proteomes" id="UP000075884">
    <property type="component" value="Unassembled WGS sequence"/>
</dbReference>
<evidence type="ECO:0000313" key="2">
    <source>
        <dbReference type="Proteomes" id="UP000075884"/>
    </source>
</evidence>